<protein>
    <submittedName>
        <fullName evidence="2">Putative redox protein, regulator of disulfide bond formation</fullName>
    </submittedName>
</protein>
<gene>
    <name evidence="2" type="ORF">AKJ09_05575</name>
</gene>
<dbReference type="SUPFAM" id="SSF82784">
    <property type="entry name" value="OsmC-like"/>
    <property type="match status" value="1"/>
</dbReference>
<dbReference type="KEGG" id="llu:AKJ09_05575"/>
<evidence type="ECO:0000313" key="2">
    <source>
        <dbReference type="EMBL" id="AKU98911.1"/>
    </source>
</evidence>
<dbReference type="InterPro" id="IPR015946">
    <property type="entry name" value="KH_dom-like_a/b"/>
</dbReference>
<dbReference type="InterPro" id="IPR003718">
    <property type="entry name" value="OsmC/Ohr_fam"/>
</dbReference>
<proteinExistence type="predicted"/>
<keyword evidence="3" id="KW-1185">Reference proteome</keyword>
<dbReference type="InterPro" id="IPR036102">
    <property type="entry name" value="OsmC/Ohrsf"/>
</dbReference>
<dbReference type="Proteomes" id="UP000064967">
    <property type="component" value="Chromosome"/>
</dbReference>
<dbReference type="OrthoDB" id="5297623at2"/>
<accession>A0A0K1PZV1</accession>
<dbReference type="RefSeq" id="WP_146650028.1">
    <property type="nucleotide sequence ID" value="NZ_CP012333.1"/>
</dbReference>
<dbReference type="Gene3D" id="3.30.300.20">
    <property type="match status" value="1"/>
</dbReference>
<sequence length="174" mass="19523">MSQVQPSESSWDKQAVPGHSSERKPVAELHVRVEQMEGFEFRIRFDKEQWEELVVDEPPPLGKDNGPNATRILAASIGNCLSASLLFCLTRANVEVSSVDADLYIDVARNERHRLRIPRIRVTLYPTVPAITDELAKCIEEFQDYCVVTESVREGVEVLVDVEPMTEGLEGPTS</sequence>
<organism evidence="2 3">
    <name type="scientific">Labilithrix luteola</name>
    <dbReference type="NCBI Taxonomy" id="1391654"/>
    <lineage>
        <taxon>Bacteria</taxon>
        <taxon>Pseudomonadati</taxon>
        <taxon>Myxococcota</taxon>
        <taxon>Polyangia</taxon>
        <taxon>Polyangiales</taxon>
        <taxon>Labilitrichaceae</taxon>
        <taxon>Labilithrix</taxon>
    </lineage>
</organism>
<dbReference type="Pfam" id="PF02566">
    <property type="entry name" value="OsmC"/>
    <property type="match status" value="1"/>
</dbReference>
<dbReference type="EMBL" id="CP012333">
    <property type="protein sequence ID" value="AKU98911.1"/>
    <property type="molecule type" value="Genomic_DNA"/>
</dbReference>
<evidence type="ECO:0000313" key="3">
    <source>
        <dbReference type="Proteomes" id="UP000064967"/>
    </source>
</evidence>
<reference evidence="2 3" key="1">
    <citation type="submission" date="2015-08" db="EMBL/GenBank/DDBJ databases">
        <authorList>
            <person name="Babu N.S."/>
            <person name="Beckwith C.J."/>
            <person name="Beseler K.G."/>
            <person name="Brison A."/>
            <person name="Carone J.V."/>
            <person name="Caskin T.P."/>
            <person name="Diamond M."/>
            <person name="Durham M.E."/>
            <person name="Foxe J.M."/>
            <person name="Go M."/>
            <person name="Henderson B.A."/>
            <person name="Jones I.B."/>
            <person name="McGettigan J.A."/>
            <person name="Micheletti S.J."/>
            <person name="Nasrallah M.E."/>
            <person name="Ortiz D."/>
            <person name="Piller C.R."/>
            <person name="Privatt S.R."/>
            <person name="Schneider S.L."/>
            <person name="Sharp S."/>
            <person name="Smith T.C."/>
            <person name="Stanton J.D."/>
            <person name="Ullery H.E."/>
            <person name="Wilson R.J."/>
            <person name="Serrano M.G."/>
            <person name="Buck G."/>
            <person name="Lee V."/>
            <person name="Wang Y."/>
            <person name="Carvalho R."/>
            <person name="Voegtly L."/>
            <person name="Shi R."/>
            <person name="Duckworth R."/>
            <person name="Johnson A."/>
            <person name="Loviza R."/>
            <person name="Walstead R."/>
            <person name="Shah Z."/>
            <person name="Kiflezghi M."/>
            <person name="Wade K."/>
            <person name="Ball S.L."/>
            <person name="Bradley K.W."/>
            <person name="Asai D.J."/>
            <person name="Bowman C.A."/>
            <person name="Russell D.A."/>
            <person name="Pope W.H."/>
            <person name="Jacobs-Sera D."/>
            <person name="Hendrix R.W."/>
            <person name="Hatfull G.F."/>
        </authorList>
    </citation>
    <scope>NUCLEOTIDE SEQUENCE [LARGE SCALE GENOMIC DNA]</scope>
    <source>
        <strain evidence="2 3">DSM 27648</strain>
    </source>
</reference>
<feature type="region of interest" description="Disordered" evidence="1">
    <location>
        <begin position="1"/>
        <end position="27"/>
    </location>
</feature>
<dbReference type="STRING" id="1391654.AKJ09_05575"/>
<dbReference type="AlphaFoldDB" id="A0A0K1PZV1"/>
<name>A0A0K1PZV1_9BACT</name>
<evidence type="ECO:0000256" key="1">
    <source>
        <dbReference type="SAM" id="MobiDB-lite"/>
    </source>
</evidence>